<gene>
    <name evidence="1" type="ORF">QJS64_16025</name>
</gene>
<protein>
    <submittedName>
        <fullName evidence="1">Bacteriophage abortive infection AbiH family protein</fullName>
    </submittedName>
</protein>
<dbReference type="Proteomes" id="UP001239169">
    <property type="component" value="Chromosome"/>
</dbReference>
<proteinExistence type="predicted"/>
<sequence>MNLFIIGNGFDLAHGLPTSYGDFRDYLEDVDWSYLESLEEMYGFTIGSSRELVKNYLWRDFETNLSNIDETSIIEQGENIELGLEWEDIGVEDTLYDYWEGQYRFIERLNDFVMSWIKQVDIDIQRITDSIDTEDLFITFNYTLLLEKVYGIDKYNILHIHGSIDEDDNSPVIGHGNKDKIIEIQEIYTEAGEKFYEKKSAIYSAVANYYTRTLKDVDYFIRTNKYFFRRLKDVESIYIIGHSLGEVDIPYFREIYNNVSEDTIWNVYYYSEDSMISYREKIISIGVNEDNIRMLNSNLFFM</sequence>
<dbReference type="InterPro" id="IPR025935">
    <property type="entry name" value="AbiH"/>
</dbReference>
<name>A0ABY8R1P9_PARBF</name>
<reference evidence="1 2" key="1">
    <citation type="submission" date="2023-04" db="EMBL/GenBank/DDBJ databases">
        <title>Bacteria Genome Submission.</title>
        <authorList>
            <person name="Isaac P."/>
        </authorList>
    </citation>
    <scope>NUCLEOTIDE SEQUENCE [LARGE SCALE GENOMIC DNA]</scope>
    <source>
        <strain evidence="1 2">SampleS7P1</strain>
    </source>
</reference>
<evidence type="ECO:0000313" key="1">
    <source>
        <dbReference type="EMBL" id="WGX75472.1"/>
    </source>
</evidence>
<dbReference type="EMBL" id="CP124685">
    <property type="protein sequence ID" value="WGX75472.1"/>
    <property type="molecule type" value="Genomic_DNA"/>
</dbReference>
<organism evidence="1 2">
    <name type="scientific">Paraclostridium bifermentans</name>
    <name type="common">Clostridium bifermentans</name>
    <dbReference type="NCBI Taxonomy" id="1490"/>
    <lineage>
        <taxon>Bacteria</taxon>
        <taxon>Bacillati</taxon>
        <taxon>Bacillota</taxon>
        <taxon>Clostridia</taxon>
        <taxon>Peptostreptococcales</taxon>
        <taxon>Peptostreptococcaceae</taxon>
        <taxon>Paraclostridium</taxon>
    </lineage>
</organism>
<accession>A0ABY8R1P9</accession>
<dbReference type="Pfam" id="PF14253">
    <property type="entry name" value="AbiH"/>
    <property type="match status" value="1"/>
</dbReference>
<keyword evidence="2" id="KW-1185">Reference proteome</keyword>
<evidence type="ECO:0000313" key="2">
    <source>
        <dbReference type="Proteomes" id="UP001239169"/>
    </source>
</evidence>